<keyword evidence="1" id="KW-0433">Leucine-rich repeat</keyword>
<feature type="compositionally biased region" description="Polar residues" evidence="3">
    <location>
        <begin position="1656"/>
        <end position="1667"/>
    </location>
</feature>
<dbReference type="HOGENOM" id="CLU_002837_0_0_1"/>
<sequence>MMDNSDDDVKLEEEIKAELDRISISSLEMKDYDSDSPLEAWNESQSDSDELPESVLYCINFVKNRSKNAENIILQDLEDTDISSYSLGTDSQNATDFLNKLTSECDEHLELLKEGVSYETEKEELDINDTDHDTSQAGSGDLHVGEQYTSGDAKLILHFEYCEVEERCRQEFKIWENKQKELEEQEREMLKTQREREEKQYQEEEEERQHLQKEFEVEKKKLDNIYQQEQCKMNAELQEQQKVWEEKLKQHEALIRSLQLKVEEERKLFEDQKTKQKQHLLEQRQKAAIKLQASFRKFVVYKKYNPILKDLREKNKRKEIQYKLEQEKKENEAKIRERLKEKKKEEEVERKRQEELRKQKCKAYERRHEEYEKKKQILRLEREKQLNMEDSKLKENTAKPVALEELESHTFNESIEKQPRVDEFEKEQVENFASLLKIDELETVERRENLMKQQQMDKLKDQEEEKENLAKQLKHDKVEKVDKKENLSKLQVEELKKQKEHNEKKRQHEGQNQDQKKGITVGETNKEINKHEKMKNSVNKEDQKKKKPEMGGEKIEEKGEDYEQKNNLETTESKKLAPPSLESKDILGLNVIAQHEEQNKHQTKEITVRENTEISNHEEMKSSVSKQDQKKKDPEMRGEKIEEKGKDYVQENNLETLESKDLALSSLESKETMGLNVMAHLVESGYQMKENSENFKINILKKSETIVLSDSFANDGNAMEREYYVGLLEYHKDAGEYCVQDIKSEETRTSEFVMKDASKECLEFSVNRGCAVKNSAGPLSLPEIVEERRLAWMKTCNPWSKVLMENQRKKITEKNRVRIYPADKMPPLKPNAILQCGLWSTLQQVTTIMFQDLPGCSLSTLSECPRLQFLSLRHCGLTALDGLGNCKDLQYIDVQENNIQHINCENLENICILLLNKNQLTSLHGLDGCSNIRNLELSYNKITQIGGLESLKNLQQLSVAHNQLISSKGLGEAPTLMFLDCSYNHLSELEGIENCGLLQSLKLQGNNLSEVPRLENQVLLRELYLDDNNISTVENLSSYWLPLLQIFTVSQNSLKTIASLSQFVSLEKMDISNNCLSELTSIIRCLDGCHGLYELSLSGNPLLQEKKWRYSLLETLPALRVLNGEVLNFEAEFSKEEIPQVKSGSFLTLCQNQIKKLNLLTEKYVSKERNVFSLDSAQNLCCYLKELMKISNEFRYAHEYGDLTIIDSNEPEIKQNHLIQRAKDSSHQNTLFISDVEENKQDTWDFSERWIDSGRSDSLFINPSINDYPEKKNQECLMDLKRTECYIEPEKDENTKLSKVFTERNTLEISEFPQLERKHQNIQGSEKNAAAAIIQAHWRGYVIRREINLYIRLHEAATLIQSAWRNYYTKRKITFKKEESVNVDTDGLRNKAAILIQAVWKGFLLRKKLSKALAAIKSEDLEEDYEEINLSDFTFNEHPEYLRSDDNSPKLTRQLPQAWQCSKRENSFSQDYAQLSSKSESGSLSCQSDLKSSRKIPSKSEKEEQISEEWGFKNVSTAQLMLKRAKKMKSCKTRNQNLDPAVRLALFKNNENKHLPVKPPRKTLPARVGYFEAQEEEAVCMESTSTEKIERRREFTYQWLHTQVGGYETTSSRNMKCNRFLPELDPDVLSGGRVQLVASLVSREDTDLDLVSMTSGSALTQNRGKNNQAHRHSAGSSTKVPVPVKTNARPFTKERISFRDHPVQLSGGWGSGKKQRKTFN</sequence>
<dbReference type="eggNOG" id="KOG0531">
    <property type="taxonomic scope" value="Eukaryota"/>
</dbReference>
<evidence type="ECO:0000313" key="5">
    <source>
        <dbReference type="Proteomes" id="UP000002279"/>
    </source>
</evidence>
<feature type="region of interest" description="Disordered" evidence="3">
    <location>
        <begin position="1479"/>
        <end position="1503"/>
    </location>
</feature>
<dbReference type="CDD" id="cd23767">
    <property type="entry name" value="IQCD"/>
    <property type="match status" value="3"/>
</dbReference>
<dbReference type="Gene3D" id="1.20.5.190">
    <property type="match status" value="1"/>
</dbReference>
<dbReference type="PANTHER" id="PTHR46652">
    <property type="entry name" value="LEUCINE-RICH REPEAT AND IQ DOMAIN-CONTAINING PROTEIN 1-RELATED"/>
    <property type="match status" value="1"/>
</dbReference>
<dbReference type="SUPFAM" id="SSF52540">
    <property type="entry name" value="P-loop containing nucleoside triphosphate hydrolases"/>
    <property type="match status" value="1"/>
</dbReference>
<feature type="compositionally biased region" description="Basic and acidic residues" evidence="3">
    <location>
        <begin position="524"/>
        <end position="575"/>
    </location>
</feature>
<dbReference type="SMART" id="SM00365">
    <property type="entry name" value="LRR_SD22"/>
    <property type="match status" value="4"/>
</dbReference>
<dbReference type="Gene3D" id="3.80.10.10">
    <property type="entry name" value="Ribonuclease Inhibitor"/>
    <property type="match status" value="2"/>
</dbReference>
<dbReference type="GO" id="GO:0005737">
    <property type="term" value="C:cytoplasm"/>
    <property type="evidence" value="ECO:0000318"/>
    <property type="project" value="GO_Central"/>
</dbReference>
<feature type="compositionally biased region" description="Basic and acidic residues" evidence="3">
    <location>
        <begin position="595"/>
        <end position="649"/>
    </location>
</feature>
<dbReference type="Ensembl" id="ENSOANT00000029164.4">
    <property type="protein sequence ID" value="ENSOANP00000025360.4"/>
    <property type="gene ID" value="ENSOANG00000006648.5"/>
</dbReference>
<feature type="compositionally biased region" description="Basic and acidic residues" evidence="3">
    <location>
        <begin position="1691"/>
        <end position="1702"/>
    </location>
</feature>
<evidence type="ECO:0000256" key="1">
    <source>
        <dbReference type="ARBA" id="ARBA00022614"/>
    </source>
</evidence>
<reference evidence="4 5" key="1">
    <citation type="journal article" date="2008" name="Nature">
        <title>Genome analysis of the platypus reveals unique signatures of evolution.</title>
        <authorList>
            <person name="Warren W.C."/>
            <person name="Hillier L.W."/>
            <person name="Marshall Graves J.A."/>
            <person name="Birney E."/>
            <person name="Ponting C.P."/>
            <person name="Grutzner F."/>
            <person name="Belov K."/>
            <person name="Miller W."/>
            <person name="Clarke L."/>
            <person name="Chinwalla A.T."/>
            <person name="Yang S.P."/>
            <person name="Heger A."/>
            <person name="Locke D.P."/>
            <person name="Miethke P."/>
            <person name="Waters P.D."/>
            <person name="Veyrunes F."/>
            <person name="Fulton L."/>
            <person name="Fulton B."/>
            <person name="Graves T."/>
            <person name="Wallis J."/>
            <person name="Puente X.S."/>
            <person name="Lopez-Otin C."/>
            <person name="Ordonez G.R."/>
            <person name="Eichler E.E."/>
            <person name="Chen L."/>
            <person name="Cheng Z."/>
            <person name="Deakin J.E."/>
            <person name="Alsop A."/>
            <person name="Thompson K."/>
            <person name="Kirby P."/>
            <person name="Papenfuss A.T."/>
            <person name="Wakefield M.J."/>
            <person name="Olender T."/>
            <person name="Lancet D."/>
            <person name="Huttley G.A."/>
            <person name="Smit A.F."/>
            <person name="Pask A."/>
            <person name="Temple-Smith P."/>
            <person name="Batzer M.A."/>
            <person name="Walker J.A."/>
            <person name="Konkel M.K."/>
            <person name="Harris R.S."/>
            <person name="Whittington C.M."/>
            <person name="Wong E.S."/>
            <person name="Gemmell N.J."/>
            <person name="Buschiazzo E."/>
            <person name="Vargas Jentzsch I.M."/>
            <person name="Merkel A."/>
            <person name="Schmitz J."/>
            <person name="Zemann A."/>
            <person name="Churakov G."/>
            <person name="Kriegs J.O."/>
            <person name="Brosius J."/>
            <person name="Murchison E.P."/>
            <person name="Sachidanandam R."/>
            <person name="Smith C."/>
            <person name="Hannon G.J."/>
            <person name="Tsend-Ayush E."/>
            <person name="McMillan D."/>
            <person name="Attenborough R."/>
            <person name="Rens W."/>
            <person name="Ferguson-Smith M."/>
            <person name="Lefevre C.M."/>
            <person name="Sharp J.A."/>
            <person name="Nicholas K.R."/>
            <person name="Ray D.A."/>
            <person name="Kube M."/>
            <person name="Reinhardt R."/>
            <person name="Pringle T.H."/>
            <person name="Taylor J."/>
            <person name="Jones R.C."/>
            <person name="Nixon B."/>
            <person name="Dacheux J.L."/>
            <person name="Niwa H."/>
            <person name="Sekita Y."/>
            <person name="Huang X."/>
            <person name="Stark A."/>
            <person name="Kheradpour P."/>
            <person name="Kellis M."/>
            <person name="Flicek P."/>
            <person name="Chen Y."/>
            <person name="Webber C."/>
            <person name="Hardison R."/>
            <person name="Nelson J."/>
            <person name="Hallsworth-Pepin K."/>
            <person name="Delehaunty K."/>
            <person name="Markovic C."/>
            <person name="Minx P."/>
            <person name="Feng Y."/>
            <person name="Kremitzki C."/>
            <person name="Mitreva M."/>
            <person name="Glasscock J."/>
            <person name="Wylie T."/>
            <person name="Wohldmann P."/>
            <person name="Thiru P."/>
            <person name="Nhan M.N."/>
            <person name="Pohl C.S."/>
            <person name="Smith S.M."/>
            <person name="Hou S."/>
            <person name="Nefedov M."/>
            <person name="de Jong P.J."/>
            <person name="Renfree M.B."/>
            <person name="Mardis E.R."/>
            <person name="Wilson R.K."/>
        </authorList>
    </citation>
    <scope>NUCLEOTIDE SEQUENCE [LARGE SCALE GENOMIC DNA]</scope>
    <source>
        <strain evidence="4 5">Glennie</strain>
    </source>
</reference>
<feature type="region of interest" description="Disordered" evidence="3">
    <location>
        <begin position="595"/>
        <end position="653"/>
    </location>
</feature>
<dbReference type="GeneTree" id="ENSGT00940000163898"/>
<keyword evidence="2" id="KW-0677">Repeat</keyword>
<dbReference type="FunFam" id="3.80.10.10:FF:001142">
    <property type="entry name" value="Leucine-rich repeats and IQ motif containing 1"/>
    <property type="match status" value="1"/>
</dbReference>
<dbReference type="SUPFAM" id="SSF52058">
    <property type="entry name" value="L domain-like"/>
    <property type="match status" value="1"/>
</dbReference>
<evidence type="ECO:0000256" key="2">
    <source>
        <dbReference type="ARBA" id="ARBA00022737"/>
    </source>
</evidence>
<dbReference type="Pfam" id="PF00612">
    <property type="entry name" value="IQ"/>
    <property type="match status" value="4"/>
</dbReference>
<accession>F6VUN4</accession>
<evidence type="ECO:0000313" key="4">
    <source>
        <dbReference type="Ensembl" id="ENSOANP00000025360.4"/>
    </source>
</evidence>
<evidence type="ECO:0000256" key="3">
    <source>
        <dbReference type="SAM" id="MobiDB-lite"/>
    </source>
</evidence>
<dbReference type="CTD" id="84125"/>
<keyword evidence="5" id="KW-1185">Reference proteome</keyword>
<feature type="region of interest" description="Disordered" evidence="3">
    <location>
        <begin position="186"/>
        <end position="210"/>
    </location>
</feature>
<dbReference type="InterPro" id="IPR027417">
    <property type="entry name" value="P-loop_NTPase"/>
</dbReference>
<dbReference type="InterPro" id="IPR001611">
    <property type="entry name" value="Leu-rich_rpt"/>
</dbReference>
<gene>
    <name evidence="4" type="primary">LRRIQ1</name>
</gene>
<reference evidence="4" key="3">
    <citation type="submission" date="2025-09" db="UniProtKB">
        <authorList>
            <consortium name="Ensembl"/>
        </authorList>
    </citation>
    <scope>IDENTIFICATION</scope>
    <source>
        <strain evidence="4">Glennie</strain>
    </source>
</reference>
<organism evidence="4 5">
    <name type="scientific">Ornithorhynchus anatinus</name>
    <name type="common">Duckbill platypus</name>
    <dbReference type="NCBI Taxonomy" id="9258"/>
    <lineage>
        <taxon>Eukaryota</taxon>
        <taxon>Metazoa</taxon>
        <taxon>Chordata</taxon>
        <taxon>Craniata</taxon>
        <taxon>Vertebrata</taxon>
        <taxon>Euteleostomi</taxon>
        <taxon>Mammalia</taxon>
        <taxon>Monotremata</taxon>
        <taxon>Ornithorhynchidae</taxon>
        <taxon>Ornithorhynchus</taxon>
    </lineage>
</organism>
<feature type="region of interest" description="Disordered" evidence="3">
    <location>
        <begin position="389"/>
        <end position="420"/>
    </location>
</feature>
<dbReference type="PANTHER" id="PTHR46652:SF7">
    <property type="entry name" value="LEUCINE-RICH REPEAT AND IQ DOMAIN-CONTAINING PROTEIN 1"/>
    <property type="match status" value="1"/>
</dbReference>
<dbReference type="InterPro" id="IPR032675">
    <property type="entry name" value="LRR_dom_sf"/>
</dbReference>
<dbReference type="GeneID" id="100081331"/>
<dbReference type="Proteomes" id="UP000002279">
    <property type="component" value="Chromosome 14"/>
</dbReference>
<feature type="compositionally biased region" description="Basic and acidic residues" evidence="3">
    <location>
        <begin position="449"/>
        <end position="517"/>
    </location>
</feature>
<dbReference type="RefSeq" id="XP_028935240.1">
    <property type="nucleotide sequence ID" value="XM_029079407.2"/>
</dbReference>
<dbReference type="PROSITE" id="PS51450">
    <property type="entry name" value="LRR"/>
    <property type="match status" value="5"/>
</dbReference>
<feature type="region of interest" description="Disordered" evidence="3">
    <location>
        <begin position="123"/>
        <end position="144"/>
    </location>
</feature>
<proteinExistence type="predicted"/>
<dbReference type="STRING" id="9258.ENSOANP00000025360"/>
<feature type="region of interest" description="Disordered" evidence="3">
    <location>
        <begin position="333"/>
        <end position="359"/>
    </location>
</feature>
<feature type="region of interest" description="Disordered" evidence="3">
    <location>
        <begin position="449"/>
        <end position="582"/>
    </location>
</feature>
<dbReference type="InterPro" id="IPR000048">
    <property type="entry name" value="IQ_motif_EF-hand-BS"/>
</dbReference>
<dbReference type="FunCoup" id="F6VUN4">
    <property type="interactions" value="27"/>
</dbReference>
<feature type="compositionally biased region" description="Basic and acidic residues" evidence="3">
    <location>
        <begin position="406"/>
        <end position="420"/>
    </location>
</feature>
<dbReference type="SMART" id="SM00015">
    <property type="entry name" value="IQ"/>
    <property type="match status" value="4"/>
</dbReference>
<protein>
    <submittedName>
        <fullName evidence="4">Leucine rich repeats and IQ motif containing 1</fullName>
    </submittedName>
</protein>
<dbReference type="OMA" id="KHRYAHE"/>
<dbReference type="RefSeq" id="XP_028935241.1">
    <property type="nucleotide sequence ID" value="XM_029079408.2"/>
</dbReference>
<dbReference type="InterPro" id="IPR050836">
    <property type="entry name" value="SDS22/Internalin_LRR"/>
</dbReference>
<dbReference type="Bgee" id="ENSOANG00000006648">
    <property type="expression patterns" value="Expressed in testis and 5 other cell types or tissues"/>
</dbReference>
<feature type="compositionally biased region" description="Low complexity" evidence="3">
    <location>
        <begin position="1479"/>
        <end position="1488"/>
    </location>
</feature>
<reference evidence="4" key="2">
    <citation type="submission" date="2025-08" db="UniProtKB">
        <authorList>
            <consortium name="Ensembl"/>
        </authorList>
    </citation>
    <scope>IDENTIFICATION</scope>
    <source>
        <strain evidence="4">Glennie</strain>
    </source>
</reference>
<feature type="region of interest" description="Disordered" evidence="3">
    <location>
        <begin position="1656"/>
        <end position="1720"/>
    </location>
</feature>
<name>F6VUN4_ORNAN</name>
<dbReference type="PROSITE" id="PS50096">
    <property type="entry name" value="IQ"/>
    <property type="match status" value="4"/>
</dbReference>
<dbReference type="InParanoid" id="F6VUN4"/>